<dbReference type="InterPro" id="IPR035965">
    <property type="entry name" value="PAS-like_dom_sf"/>
</dbReference>
<proteinExistence type="inferred from homology"/>
<dbReference type="PANTHER" id="PTHR43531:SF11">
    <property type="entry name" value="METHYL-ACCEPTING CHEMOTAXIS PROTEIN 3"/>
    <property type="match status" value="1"/>
</dbReference>
<dbReference type="InterPro" id="IPR004089">
    <property type="entry name" value="MCPsignal_dom"/>
</dbReference>
<dbReference type="PROSITE" id="PS50885">
    <property type="entry name" value="HAMP"/>
    <property type="match status" value="1"/>
</dbReference>
<dbReference type="SUPFAM" id="SSF58104">
    <property type="entry name" value="Methyl-accepting chemotaxis protein (MCP) signaling domain"/>
    <property type="match status" value="1"/>
</dbReference>
<dbReference type="Gene3D" id="1.10.287.950">
    <property type="entry name" value="Methyl-accepting chemotaxis protein"/>
    <property type="match status" value="1"/>
</dbReference>
<keyword evidence="10" id="KW-1185">Reference proteome</keyword>
<evidence type="ECO:0000259" key="8">
    <source>
        <dbReference type="PROSITE" id="PS50885"/>
    </source>
</evidence>
<dbReference type="InterPro" id="IPR000700">
    <property type="entry name" value="PAS-assoc_C"/>
</dbReference>
<feature type="domain" description="PAC" evidence="7">
    <location>
        <begin position="203"/>
        <end position="255"/>
    </location>
</feature>
<organism evidence="9 10">
    <name type="scientific">Mycoplana rhizolycopersici</name>
    <dbReference type="NCBI Taxonomy" id="2746702"/>
    <lineage>
        <taxon>Bacteria</taxon>
        <taxon>Pseudomonadati</taxon>
        <taxon>Pseudomonadota</taxon>
        <taxon>Alphaproteobacteria</taxon>
        <taxon>Hyphomicrobiales</taxon>
        <taxon>Rhizobiaceae</taxon>
        <taxon>Mycoplana</taxon>
    </lineage>
</organism>
<sequence length="588" mass="63723">MLSFGTSADSDRILEAISKSQAVIQFDLTGRILTANEIFCRALGYELKEIVGQHHRIFCEPDYAETPQYREFWVRLGRGDYDAGAYKRLGKGGREIWIQASYNPVFKNGKPYKVVKFATDITEAKRRAREDASKLDAISQSQAVIEFTPTGEILTANENFCATLGYQLSEIQGRHHSMFCDPDYARSGEYADFWKSLAEGRFNSNEFVRYGKGGKEIWIQAAYNPIRDLNGKVYKVVKFATDVTERMSAITALGGGLKALSAGDLTQNIATAFVPSMERVRKDFNEAVAKLNGAMHAVGENASVIAAGAQQIRDAADQLSRRTEQQAASVEETAAALDQITTTVADSSRRAEEAGTLVAQTKAGAEHSGDVVASAIAAMGQIEQSSREISNIIGVIDDIAFQTNLLALNAGVEAARAGEAGKGFAVVAQEVRELAQRSASAAKDIKALITASNGHVKNGVTLVDQTGKALRDILVQVQEVNGNVTAIVQAAREQSTGLREINQAVNAMDQATQQNAAMVEESTAASHTMAREADALHELLRQFRMDEKQTIATSDSGPVVAQRQPPKAQSPLRMVHAGGSAPERWEDF</sequence>
<keyword evidence="3" id="KW-0807">Transducer</keyword>
<evidence type="ECO:0000313" key="9">
    <source>
        <dbReference type="EMBL" id="NVP53733.1"/>
    </source>
</evidence>
<feature type="domain" description="HAMP" evidence="8">
    <location>
        <begin position="244"/>
        <end position="296"/>
    </location>
</feature>
<dbReference type="CDD" id="cd00130">
    <property type="entry name" value="PAS"/>
    <property type="match status" value="2"/>
</dbReference>
<comment type="similarity">
    <text evidence="2">Belongs to the methyl-accepting chemotaxis (MCP) protein family.</text>
</comment>
<feature type="domain" description="Methyl-accepting transducer" evidence="5">
    <location>
        <begin position="301"/>
        <end position="530"/>
    </location>
</feature>
<gene>
    <name evidence="9" type="ORF">HV823_00565</name>
</gene>
<dbReference type="PROSITE" id="PS50111">
    <property type="entry name" value="CHEMOTAXIS_TRANSDUC_2"/>
    <property type="match status" value="1"/>
</dbReference>
<dbReference type="InterPro" id="IPR004090">
    <property type="entry name" value="Chemotax_Me-accpt_rcpt"/>
</dbReference>
<dbReference type="SMART" id="SM00086">
    <property type="entry name" value="PAC"/>
    <property type="match status" value="2"/>
</dbReference>
<evidence type="ECO:0000259" key="6">
    <source>
        <dbReference type="PROSITE" id="PS50112"/>
    </source>
</evidence>
<evidence type="ECO:0000259" key="5">
    <source>
        <dbReference type="PROSITE" id="PS50111"/>
    </source>
</evidence>
<reference evidence="9 10" key="1">
    <citation type="submission" date="2020-06" db="EMBL/GenBank/DDBJ databases">
        <title>Rhizobium sp.nov. isolated from the tomato plant.</title>
        <authorList>
            <person name="Thin K.K."/>
            <person name="Zhang X."/>
            <person name="He S."/>
        </authorList>
    </citation>
    <scope>NUCLEOTIDE SEQUENCE [LARGE SCALE GENOMIC DNA]</scope>
    <source>
        <strain evidence="9 10">DBTS2</strain>
    </source>
</reference>
<feature type="region of interest" description="Disordered" evidence="4">
    <location>
        <begin position="551"/>
        <end position="588"/>
    </location>
</feature>
<dbReference type="SMART" id="SM00283">
    <property type="entry name" value="MA"/>
    <property type="match status" value="1"/>
</dbReference>
<dbReference type="RefSeq" id="WP_176947802.1">
    <property type="nucleotide sequence ID" value="NZ_JABXYK010000001.1"/>
</dbReference>
<accession>A0ABX2QAL9</accession>
<dbReference type="Pfam" id="PF00015">
    <property type="entry name" value="MCPsignal"/>
    <property type="match status" value="1"/>
</dbReference>
<keyword evidence="1" id="KW-0145">Chemotaxis</keyword>
<evidence type="ECO:0000256" key="1">
    <source>
        <dbReference type="ARBA" id="ARBA00022500"/>
    </source>
</evidence>
<dbReference type="PROSITE" id="PS50113">
    <property type="entry name" value="PAC"/>
    <property type="match status" value="1"/>
</dbReference>
<evidence type="ECO:0000259" key="7">
    <source>
        <dbReference type="PROSITE" id="PS50113"/>
    </source>
</evidence>
<dbReference type="PANTHER" id="PTHR43531">
    <property type="entry name" value="PROTEIN ICFG"/>
    <property type="match status" value="1"/>
</dbReference>
<dbReference type="SUPFAM" id="SSF55785">
    <property type="entry name" value="PYP-like sensor domain (PAS domain)"/>
    <property type="match status" value="2"/>
</dbReference>
<dbReference type="EMBL" id="JABXYK010000001">
    <property type="protein sequence ID" value="NVP53733.1"/>
    <property type="molecule type" value="Genomic_DNA"/>
</dbReference>
<evidence type="ECO:0000256" key="3">
    <source>
        <dbReference type="PROSITE-ProRule" id="PRU00284"/>
    </source>
</evidence>
<dbReference type="PROSITE" id="PS50112">
    <property type="entry name" value="PAS"/>
    <property type="match status" value="1"/>
</dbReference>
<dbReference type="Gene3D" id="3.30.450.20">
    <property type="entry name" value="PAS domain"/>
    <property type="match status" value="2"/>
</dbReference>
<evidence type="ECO:0000313" key="10">
    <source>
        <dbReference type="Proteomes" id="UP000659172"/>
    </source>
</evidence>
<dbReference type="InterPro" id="IPR000014">
    <property type="entry name" value="PAS"/>
</dbReference>
<comment type="caution">
    <text evidence="9">The sequence shown here is derived from an EMBL/GenBank/DDBJ whole genome shotgun (WGS) entry which is preliminary data.</text>
</comment>
<dbReference type="Proteomes" id="UP000659172">
    <property type="component" value="Unassembled WGS sequence"/>
</dbReference>
<dbReference type="PRINTS" id="PR00260">
    <property type="entry name" value="CHEMTRNSDUCR"/>
</dbReference>
<dbReference type="InterPro" id="IPR001610">
    <property type="entry name" value="PAC"/>
</dbReference>
<name>A0ABX2QAL9_9HYPH</name>
<evidence type="ECO:0000256" key="2">
    <source>
        <dbReference type="ARBA" id="ARBA00029447"/>
    </source>
</evidence>
<dbReference type="InterPro" id="IPR051310">
    <property type="entry name" value="MCP_chemotaxis"/>
</dbReference>
<dbReference type="SMART" id="SM00091">
    <property type="entry name" value="PAS"/>
    <property type="match status" value="2"/>
</dbReference>
<dbReference type="CDD" id="cd11386">
    <property type="entry name" value="MCP_signal"/>
    <property type="match status" value="1"/>
</dbReference>
<dbReference type="InterPro" id="IPR013655">
    <property type="entry name" value="PAS_fold_3"/>
</dbReference>
<protein>
    <submittedName>
        <fullName evidence="9">PAS domain-containing methyl-accepting chemotaxis protein</fullName>
    </submittedName>
</protein>
<dbReference type="Pfam" id="PF08447">
    <property type="entry name" value="PAS_3"/>
    <property type="match status" value="2"/>
</dbReference>
<dbReference type="NCBIfam" id="TIGR00229">
    <property type="entry name" value="sensory_box"/>
    <property type="match status" value="2"/>
</dbReference>
<feature type="domain" description="PAS" evidence="6">
    <location>
        <begin position="6"/>
        <end position="53"/>
    </location>
</feature>
<dbReference type="InterPro" id="IPR003660">
    <property type="entry name" value="HAMP_dom"/>
</dbReference>
<evidence type="ECO:0000256" key="4">
    <source>
        <dbReference type="SAM" id="MobiDB-lite"/>
    </source>
</evidence>